<organism evidence="4 5">
    <name type="scientific">Roseateles agri</name>
    <dbReference type="NCBI Taxonomy" id="3098619"/>
    <lineage>
        <taxon>Bacteria</taxon>
        <taxon>Pseudomonadati</taxon>
        <taxon>Pseudomonadota</taxon>
        <taxon>Betaproteobacteria</taxon>
        <taxon>Burkholderiales</taxon>
        <taxon>Sphaerotilaceae</taxon>
        <taxon>Roseateles</taxon>
    </lineage>
</organism>
<dbReference type="InterPro" id="IPR013424">
    <property type="entry name" value="Ice-binding_C"/>
</dbReference>
<feature type="chain" id="PRO_5045961732" evidence="2">
    <location>
        <begin position="30"/>
        <end position="321"/>
    </location>
</feature>
<sequence length="321" mass="33673">MNAKAVFKPHLSKALCVAAIAVMAGNALAETWVQTGVDRFTGSAASAKGQGLVWTGSSWIFSSSNGLERTDAAFNRVQNVNPAIPAELFNPSAAAPKGLNHIGDLDVAGNTLYIALDSSTADQPGGGKYNTPVIALYDATTLTYTGQSYALTAPGGVQDIASWVAVDAAAGLGYGMAYDNATQLSVYNLADWSFKEYVPLSHNLDQVQGGKLFGDWMYMSSDGAEKEIYRTNVKTGAVEDLFSINLGAPQEIEGLSFAQDASGNVTLNVLNREAVDGVSGVALYHFSIAAVPEPATFVLMLTGFALVGGAARRSRSRARQA</sequence>
<name>A0ABU5DH22_9BURK</name>
<keyword evidence="5" id="KW-1185">Reference proteome</keyword>
<reference evidence="4 5" key="1">
    <citation type="submission" date="2023-11" db="EMBL/GenBank/DDBJ databases">
        <title>Paucibacter sp. nov., isolated from fresh soil in Korea.</title>
        <authorList>
            <person name="Le N.T.T."/>
        </authorList>
    </citation>
    <scope>NUCLEOTIDE SEQUENCE [LARGE SCALE GENOMIC DNA]</scope>
    <source>
        <strain evidence="4 5">R3-3</strain>
    </source>
</reference>
<dbReference type="Pfam" id="PF07589">
    <property type="entry name" value="PEP-CTERM"/>
    <property type="match status" value="1"/>
</dbReference>
<feature type="domain" description="Ice-binding protein C-terminal" evidence="3">
    <location>
        <begin position="290"/>
        <end position="313"/>
    </location>
</feature>
<dbReference type="NCBIfam" id="NF035944">
    <property type="entry name" value="PEPxxWA-CTERM"/>
    <property type="match status" value="1"/>
</dbReference>
<dbReference type="Proteomes" id="UP001285263">
    <property type="component" value="Unassembled WGS sequence"/>
</dbReference>
<feature type="signal peptide" evidence="2">
    <location>
        <begin position="1"/>
        <end position="29"/>
    </location>
</feature>
<evidence type="ECO:0000313" key="5">
    <source>
        <dbReference type="Proteomes" id="UP001285263"/>
    </source>
</evidence>
<dbReference type="EMBL" id="JAXCLA010000004">
    <property type="protein sequence ID" value="MDY0745577.1"/>
    <property type="molecule type" value="Genomic_DNA"/>
</dbReference>
<accession>A0ABU5DH22</accession>
<comment type="caution">
    <text evidence="4">The sequence shown here is derived from an EMBL/GenBank/DDBJ whole genome shotgun (WGS) entry which is preliminary data.</text>
</comment>
<keyword evidence="1" id="KW-1133">Transmembrane helix</keyword>
<protein>
    <submittedName>
        <fullName evidence="4">PEPxxWA-CTERM sorting domain-containing protein</fullName>
    </submittedName>
</protein>
<proteinExistence type="predicted"/>
<keyword evidence="1" id="KW-0812">Transmembrane</keyword>
<dbReference type="RefSeq" id="WP_320423480.1">
    <property type="nucleotide sequence ID" value="NZ_JAXCLA010000004.1"/>
</dbReference>
<evidence type="ECO:0000256" key="1">
    <source>
        <dbReference type="SAM" id="Phobius"/>
    </source>
</evidence>
<evidence type="ECO:0000259" key="3">
    <source>
        <dbReference type="Pfam" id="PF07589"/>
    </source>
</evidence>
<feature type="transmembrane region" description="Helical" evidence="1">
    <location>
        <begin position="294"/>
        <end position="311"/>
    </location>
</feature>
<evidence type="ECO:0000313" key="4">
    <source>
        <dbReference type="EMBL" id="MDY0745577.1"/>
    </source>
</evidence>
<gene>
    <name evidence="4" type="ORF">SNE35_13740</name>
</gene>
<evidence type="ECO:0000256" key="2">
    <source>
        <dbReference type="SAM" id="SignalP"/>
    </source>
</evidence>
<dbReference type="NCBIfam" id="TIGR02595">
    <property type="entry name" value="PEP_CTERM"/>
    <property type="match status" value="1"/>
</dbReference>
<keyword evidence="1" id="KW-0472">Membrane</keyword>
<keyword evidence="2" id="KW-0732">Signal</keyword>